<protein>
    <recommendedName>
        <fullName evidence="6">DDB1- and CUL4-associated factor 8</fullName>
    </recommendedName>
</protein>
<name>A0A9N9MG69_9CUCU</name>
<evidence type="ECO:0000256" key="3">
    <source>
        <dbReference type="SAM" id="MobiDB-lite"/>
    </source>
</evidence>
<keyword evidence="5" id="KW-1185">Reference proteome</keyword>
<dbReference type="Proteomes" id="UP001152799">
    <property type="component" value="Chromosome 11"/>
</dbReference>
<organism evidence="4 5">
    <name type="scientific">Ceutorhynchus assimilis</name>
    <name type="common">cabbage seed weevil</name>
    <dbReference type="NCBI Taxonomy" id="467358"/>
    <lineage>
        <taxon>Eukaryota</taxon>
        <taxon>Metazoa</taxon>
        <taxon>Ecdysozoa</taxon>
        <taxon>Arthropoda</taxon>
        <taxon>Hexapoda</taxon>
        <taxon>Insecta</taxon>
        <taxon>Pterygota</taxon>
        <taxon>Neoptera</taxon>
        <taxon>Endopterygota</taxon>
        <taxon>Coleoptera</taxon>
        <taxon>Polyphaga</taxon>
        <taxon>Cucujiformia</taxon>
        <taxon>Curculionidae</taxon>
        <taxon>Ceutorhynchinae</taxon>
        <taxon>Ceutorhynchus</taxon>
    </lineage>
</organism>
<accession>A0A9N9MG69</accession>
<evidence type="ECO:0000313" key="4">
    <source>
        <dbReference type="EMBL" id="CAG9761965.1"/>
    </source>
</evidence>
<keyword evidence="1" id="KW-0853">WD repeat</keyword>
<dbReference type="InterPro" id="IPR015943">
    <property type="entry name" value="WD40/YVTN_repeat-like_dom_sf"/>
</dbReference>
<dbReference type="AlphaFoldDB" id="A0A9N9MG69"/>
<dbReference type="SMART" id="SM00320">
    <property type="entry name" value="WD40"/>
    <property type="match status" value="7"/>
</dbReference>
<feature type="compositionally biased region" description="Polar residues" evidence="3">
    <location>
        <begin position="76"/>
        <end position="113"/>
    </location>
</feature>
<dbReference type="InterPro" id="IPR036322">
    <property type="entry name" value="WD40_repeat_dom_sf"/>
</dbReference>
<dbReference type="OrthoDB" id="4869960at2759"/>
<feature type="compositionally biased region" description="Basic and acidic residues" evidence="3">
    <location>
        <begin position="50"/>
        <end position="59"/>
    </location>
</feature>
<feature type="compositionally biased region" description="Low complexity" evidence="3">
    <location>
        <begin position="126"/>
        <end position="156"/>
    </location>
</feature>
<dbReference type="Pfam" id="PF00400">
    <property type="entry name" value="WD40"/>
    <property type="match status" value="3"/>
</dbReference>
<evidence type="ECO:0000313" key="5">
    <source>
        <dbReference type="Proteomes" id="UP001152799"/>
    </source>
</evidence>
<dbReference type="GO" id="GO:0005737">
    <property type="term" value="C:cytoplasm"/>
    <property type="evidence" value="ECO:0007669"/>
    <property type="project" value="TreeGrafter"/>
</dbReference>
<dbReference type="EMBL" id="OU892287">
    <property type="protein sequence ID" value="CAG9761965.1"/>
    <property type="molecule type" value="Genomic_DNA"/>
</dbReference>
<evidence type="ECO:0008006" key="6">
    <source>
        <dbReference type="Google" id="ProtNLM"/>
    </source>
</evidence>
<dbReference type="GO" id="GO:0080008">
    <property type="term" value="C:Cul4-RING E3 ubiquitin ligase complex"/>
    <property type="evidence" value="ECO:0007669"/>
    <property type="project" value="TreeGrafter"/>
</dbReference>
<feature type="region of interest" description="Disordered" evidence="3">
    <location>
        <begin position="611"/>
        <end position="640"/>
    </location>
</feature>
<dbReference type="PANTHER" id="PTHR15574:SF21">
    <property type="entry name" value="DDB1- AND CUL4-ASSOCIATED FACTOR 8"/>
    <property type="match status" value="1"/>
</dbReference>
<reference evidence="4" key="1">
    <citation type="submission" date="2022-01" db="EMBL/GenBank/DDBJ databases">
        <authorList>
            <person name="King R."/>
        </authorList>
    </citation>
    <scope>NUCLEOTIDE SEQUENCE</scope>
</reference>
<feature type="compositionally biased region" description="Basic and acidic residues" evidence="3">
    <location>
        <begin position="15"/>
        <end position="24"/>
    </location>
</feature>
<dbReference type="Gene3D" id="2.130.10.10">
    <property type="entry name" value="YVTN repeat-like/Quinoprotein amine dehydrogenase"/>
    <property type="match status" value="1"/>
</dbReference>
<feature type="region of interest" description="Disordered" evidence="3">
    <location>
        <begin position="1"/>
        <end position="175"/>
    </location>
</feature>
<dbReference type="SUPFAM" id="SSF50978">
    <property type="entry name" value="WD40 repeat-like"/>
    <property type="match status" value="1"/>
</dbReference>
<dbReference type="InterPro" id="IPR045151">
    <property type="entry name" value="DCAF8"/>
</dbReference>
<gene>
    <name evidence="4" type="ORF">CEUTPL_LOCUS2655</name>
</gene>
<sequence length="640" mass="70634">MDENNVPEENTDENPTEHEREDRAKRIRMISNQEADSTSNGLAFAENSVPDDHSNKEDCSNSSDNSNGLVVAENFVTDSNSKNAESPTSGGTSEECSNSSPFVGGSLSISSDSGVPATYPEPNLYTGESHSSGETTNSSSPRSSYSIPESSDANDSNDSDAHSAYESMNGSGNSGWMSDVDEAVDAILKKEKPKHTFFYVPEIINRQIGYGARKAHPSLFQQRCYGSLTNVQKLELMYKLEDHEGCVNSLNFSSDGKYLASGSDDLKILLWDWKVGKSLVKINTPHRKNIFQTKFLHLNGPDIHLATCGRDGNVCYVQVANDGVREGRKLGKHGGPCHKLSVLKDQPHTILSAGEDGVVFNHDLRSNIPEKLVHVKDKVNSVSLYSIHSHPLQSHEFCVAGGDVAVRVYDQRNASKPKTAFFPYKESDARFIKGMQVTCAVYNYNGSELLTSYNDDDIFLFDTNKEPGQYMHKYTGHRNSATIKGVSFFGPKSEFIMSGSDCSHVFFWEKQTEAIVQFLLADDNGVVNCLEAHPELPFLASSGLDWDIKLWVPSCEEEPSMPDLRLTIKENKREGWGSYEARSANQVLWMLWRRLRSARVQGSPDQSFFTVDSVSASEDSSADSSESSNADDWPSGCSSS</sequence>
<proteinExistence type="predicted"/>
<feature type="compositionally biased region" description="Low complexity" evidence="3">
    <location>
        <begin position="611"/>
        <end position="632"/>
    </location>
</feature>
<feature type="compositionally biased region" description="Acidic residues" evidence="3">
    <location>
        <begin position="1"/>
        <end position="14"/>
    </location>
</feature>
<evidence type="ECO:0000256" key="2">
    <source>
        <dbReference type="ARBA" id="ARBA00022737"/>
    </source>
</evidence>
<dbReference type="PANTHER" id="PTHR15574">
    <property type="entry name" value="WD REPEAT DOMAIN-CONTAINING FAMILY"/>
    <property type="match status" value="1"/>
</dbReference>
<dbReference type="InterPro" id="IPR001680">
    <property type="entry name" value="WD40_rpt"/>
</dbReference>
<evidence type="ECO:0000256" key="1">
    <source>
        <dbReference type="ARBA" id="ARBA00022574"/>
    </source>
</evidence>
<feature type="compositionally biased region" description="Polar residues" evidence="3">
    <location>
        <begin position="30"/>
        <end position="41"/>
    </location>
</feature>
<keyword evidence="2" id="KW-0677">Repeat</keyword>